<sequence length="392" mass="42305">MGNYVTYEQRNLPHIGWDPCPGSPGGTRDLATMLATFSARAGEMAAFIDGAGDDYRAWSGESSRKFQAAMVEFPPKLHETVRALEAAESALTGWAGELAEFQTRSALLDTQLGEWREIHRVESSKTYLTVPGEPVNFGRSYEGGSPWEAARLQVERLEAQVEAIHAEYLDRARYYGGLLNEAGDMVWSHGWWATFTSHVDDLGDWLEDSWAGDFARWAAPVLGVVSEWGANLALLSTVAAGVAFLIPGAQVAVPFLLGAAGIFGGLALAADTGLAIGGQGGWDAVGLGVVTLGLGKGVAAATRRVVNTYRGARADQLVRVGNHSYAPSMFTATEMTTEEVVWRSIRMKGNQAVWAIDGTGAYDRFNAWGEQDPWDLPRGAAYLEDKDGELVK</sequence>
<dbReference type="InterPro" id="IPR036689">
    <property type="entry name" value="ESAT-6-like_sf"/>
</dbReference>
<protein>
    <recommendedName>
        <fullName evidence="3">WXG100 family type VII secretion target</fullName>
    </recommendedName>
</protein>
<dbReference type="RefSeq" id="WP_345037485.1">
    <property type="nucleotide sequence ID" value="NZ_BAABBA010000002.1"/>
</dbReference>
<accession>A0ABP8EQC6</accession>
<name>A0ABP8EQC6_9MICO</name>
<reference evidence="2" key="1">
    <citation type="journal article" date="2019" name="Int. J. Syst. Evol. Microbiol.">
        <title>The Global Catalogue of Microorganisms (GCM) 10K type strain sequencing project: providing services to taxonomists for standard genome sequencing and annotation.</title>
        <authorList>
            <consortium name="The Broad Institute Genomics Platform"/>
            <consortium name="The Broad Institute Genome Sequencing Center for Infectious Disease"/>
            <person name="Wu L."/>
            <person name="Ma J."/>
        </authorList>
    </citation>
    <scope>NUCLEOTIDE SEQUENCE [LARGE SCALE GENOMIC DNA]</scope>
    <source>
        <strain evidence="2">JCM 17459</strain>
    </source>
</reference>
<evidence type="ECO:0000313" key="2">
    <source>
        <dbReference type="Proteomes" id="UP001499841"/>
    </source>
</evidence>
<evidence type="ECO:0008006" key="3">
    <source>
        <dbReference type="Google" id="ProtNLM"/>
    </source>
</evidence>
<organism evidence="1 2">
    <name type="scientific">Georgenia daeguensis</name>
    <dbReference type="NCBI Taxonomy" id="908355"/>
    <lineage>
        <taxon>Bacteria</taxon>
        <taxon>Bacillati</taxon>
        <taxon>Actinomycetota</taxon>
        <taxon>Actinomycetes</taxon>
        <taxon>Micrococcales</taxon>
        <taxon>Bogoriellaceae</taxon>
        <taxon>Georgenia</taxon>
    </lineage>
</organism>
<comment type="caution">
    <text evidence="1">The sequence shown here is derived from an EMBL/GenBank/DDBJ whole genome shotgun (WGS) entry which is preliminary data.</text>
</comment>
<dbReference type="EMBL" id="BAABBA010000002">
    <property type="protein sequence ID" value="GAA4286234.1"/>
    <property type="molecule type" value="Genomic_DNA"/>
</dbReference>
<gene>
    <name evidence="1" type="ORF">GCM10022262_05930</name>
</gene>
<dbReference type="SUPFAM" id="SSF140453">
    <property type="entry name" value="EsxAB dimer-like"/>
    <property type="match status" value="1"/>
</dbReference>
<proteinExistence type="predicted"/>
<dbReference type="Proteomes" id="UP001499841">
    <property type="component" value="Unassembled WGS sequence"/>
</dbReference>
<keyword evidence="2" id="KW-1185">Reference proteome</keyword>
<evidence type="ECO:0000313" key="1">
    <source>
        <dbReference type="EMBL" id="GAA4286234.1"/>
    </source>
</evidence>